<dbReference type="EMBL" id="FOFA01000008">
    <property type="protein sequence ID" value="SER03333.1"/>
    <property type="molecule type" value="Genomic_DNA"/>
</dbReference>
<keyword evidence="2" id="KW-1185">Reference proteome</keyword>
<dbReference type="OrthoDB" id="27092at2"/>
<evidence type="ECO:0008006" key="3">
    <source>
        <dbReference type="Google" id="ProtNLM"/>
    </source>
</evidence>
<dbReference type="AlphaFoldDB" id="A0A1H9KX17"/>
<gene>
    <name evidence="1" type="ORF">SAMN05421756_10843</name>
</gene>
<dbReference type="Gene3D" id="3.40.50.1820">
    <property type="entry name" value="alpha/beta hydrolase"/>
    <property type="match status" value="1"/>
</dbReference>
<reference evidence="2" key="1">
    <citation type="submission" date="2016-10" db="EMBL/GenBank/DDBJ databases">
        <authorList>
            <person name="Varghese N."/>
            <person name="Submissions S."/>
        </authorList>
    </citation>
    <scope>NUCLEOTIDE SEQUENCE [LARGE SCALE GENOMIC DNA]</scope>
    <source>
        <strain evidence="2">CGMCC 4.6856</strain>
    </source>
</reference>
<name>A0A1H9KX17_9ACTN</name>
<organism evidence="1 2">
    <name type="scientific">Microlunatus flavus</name>
    <dbReference type="NCBI Taxonomy" id="1036181"/>
    <lineage>
        <taxon>Bacteria</taxon>
        <taxon>Bacillati</taxon>
        <taxon>Actinomycetota</taxon>
        <taxon>Actinomycetes</taxon>
        <taxon>Propionibacteriales</taxon>
        <taxon>Propionibacteriaceae</taxon>
        <taxon>Microlunatus</taxon>
    </lineage>
</organism>
<evidence type="ECO:0000313" key="1">
    <source>
        <dbReference type="EMBL" id="SER03333.1"/>
    </source>
</evidence>
<dbReference type="SUPFAM" id="SSF53474">
    <property type="entry name" value="alpha/beta-Hydrolases"/>
    <property type="match status" value="1"/>
</dbReference>
<protein>
    <recommendedName>
        <fullName evidence="3">TAP-like protein</fullName>
    </recommendedName>
</protein>
<dbReference type="STRING" id="1036181.SAMN05421756_10843"/>
<accession>A0A1H9KX17</accession>
<dbReference type="Proteomes" id="UP000198504">
    <property type="component" value="Unassembled WGS sequence"/>
</dbReference>
<proteinExistence type="predicted"/>
<dbReference type="RefSeq" id="WP_091183685.1">
    <property type="nucleotide sequence ID" value="NZ_FOFA01000008.1"/>
</dbReference>
<evidence type="ECO:0000313" key="2">
    <source>
        <dbReference type="Proteomes" id="UP000198504"/>
    </source>
</evidence>
<dbReference type="InterPro" id="IPR029058">
    <property type="entry name" value="AB_hydrolase_fold"/>
</dbReference>
<sequence>MPIAAAREPGRVAFTVLVSAPVVTPLEQASWVVDRRLSALPGAVRGGAAAALGLGGPVAPWLSTDVAPALAAGGQPSYALWGADDATVPVAVAAGRYRAAVGTRGRVEVVAGAGHRIGVGSGWAERVSDWVRQGYPGDLQVRGGQPARLVGLPALPRPGWPADPRVGLGLAALVALAVGARPGRRRLGRSVRSARSG</sequence>